<accession>A0ABR0ELN6</accession>
<dbReference type="Pfam" id="PF13450">
    <property type="entry name" value="NAD_binding_8"/>
    <property type="match status" value="1"/>
</dbReference>
<organism evidence="2 3">
    <name type="scientific">Zasmidium cellare</name>
    <name type="common">Wine cellar mold</name>
    <name type="synonym">Racodium cellare</name>
    <dbReference type="NCBI Taxonomy" id="395010"/>
    <lineage>
        <taxon>Eukaryota</taxon>
        <taxon>Fungi</taxon>
        <taxon>Dikarya</taxon>
        <taxon>Ascomycota</taxon>
        <taxon>Pezizomycotina</taxon>
        <taxon>Dothideomycetes</taxon>
        <taxon>Dothideomycetidae</taxon>
        <taxon>Mycosphaerellales</taxon>
        <taxon>Mycosphaerellaceae</taxon>
        <taxon>Zasmidium</taxon>
    </lineage>
</organism>
<evidence type="ECO:0008006" key="4">
    <source>
        <dbReference type="Google" id="ProtNLM"/>
    </source>
</evidence>
<gene>
    <name evidence="2" type="ORF">PRZ48_005606</name>
</gene>
<evidence type="ECO:0000256" key="1">
    <source>
        <dbReference type="SAM" id="SignalP"/>
    </source>
</evidence>
<protein>
    <recommendedName>
        <fullName evidence="4">Amine oxidase</fullName>
    </recommendedName>
</protein>
<proteinExistence type="predicted"/>
<dbReference type="Gene3D" id="1.10.405.20">
    <property type="match status" value="1"/>
</dbReference>
<evidence type="ECO:0000313" key="2">
    <source>
        <dbReference type="EMBL" id="KAK4502181.1"/>
    </source>
</evidence>
<dbReference type="Proteomes" id="UP001305779">
    <property type="component" value="Unassembled WGS sequence"/>
</dbReference>
<keyword evidence="1" id="KW-0732">Signal</keyword>
<dbReference type="InterPro" id="IPR036188">
    <property type="entry name" value="FAD/NAD-bd_sf"/>
</dbReference>
<dbReference type="SUPFAM" id="SSF51905">
    <property type="entry name" value="FAD/NAD(P)-binding domain"/>
    <property type="match status" value="1"/>
</dbReference>
<feature type="chain" id="PRO_5046183698" description="Amine oxidase" evidence="1">
    <location>
        <begin position="18"/>
        <end position="475"/>
    </location>
</feature>
<keyword evidence="3" id="KW-1185">Reference proteome</keyword>
<sequence length="475" mass="53039">MFCSLWTLLFLARGSMAFGWRPSGWGASGGRPSQWHAPHQEPLDAIIIGGGSAGTYTAIQLQKANKSLALIETQPRLGGHVNTYIDPYTNRTIDYGVQIFQNISVVRDYFSYLDIPIETATFGGDTKTIDLATKEVVTLDYGAIYAGLFEALPRFQAQQDKYPYLDNGFNLPSLVPEDLLLPFGEWLDKYNLSNVAYTLWQYDQGSGNLLDQPVLYVLKYSNRQSIANLAGGGYIQTVRRDNQEIYDHALEKLKDSTHLSSTVLDVQRSNGCVRVLVSTPQGKRFLEAKQLVLAIPPKIENLHFLDLNQEELGIFRQFNNSYYWNALLRNTGLPDNTSVGYIDSRAPLTIPAQPSTYIISSTGVAGLHSVFYGSDTYVPDEEVQNLMAEVARNAVKTLGLPPSGDMRFEGFHSHSPFVLTVPTDTIRDGFYSRAEALQGMRNTWYTGAAWQAQDSSAIWNFTEMVVLPRLLERLG</sequence>
<dbReference type="Gene3D" id="3.50.50.60">
    <property type="entry name" value="FAD/NAD(P)-binding domain"/>
    <property type="match status" value="1"/>
</dbReference>
<dbReference type="EMBL" id="JAXOVC010000004">
    <property type="protein sequence ID" value="KAK4502181.1"/>
    <property type="molecule type" value="Genomic_DNA"/>
</dbReference>
<reference evidence="2 3" key="1">
    <citation type="journal article" date="2023" name="G3 (Bethesda)">
        <title>A chromosome-level genome assembly of Zasmidium syzygii isolated from banana leaves.</title>
        <authorList>
            <person name="van Westerhoven A.C."/>
            <person name="Mehrabi R."/>
            <person name="Talebi R."/>
            <person name="Steentjes M.B.F."/>
            <person name="Corcolon B."/>
            <person name="Chong P.A."/>
            <person name="Kema G.H.J."/>
            <person name="Seidl M.F."/>
        </authorList>
    </citation>
    <scope>NUCLEOTIDE SEQUENCE [LARGE SCALE GENOMIC DNA]</scope>
    <source>
        <strain evidence="2 3">P124</strain>
    </source>
</reference>
<evidence type="ECO:0000313" key="3">
    <source>
        <dbReference type="Proteomes" id="UP001305779"/>
    </source>
</evidence>
<dbReference type="Gene3D" id="3.30.70.1990">
    <property type="match status" value="1"/>
</dbReference>
<comment type="caution">
    <text evidence="2">The sequence shown here is derived from an EMBL/GenBank/DDBJ whole genome shotgun (WGS) entry which is preliminary data.</text>
</comment>
<name>A0ABR0ELN6_ZASCE</name>
<feature type="signal peptide" evidence="1">
    <location>
        <begin position="1"/>
        <end position="17"/>
    </location>
</feature>